<accession>A0A8T0FIN0</accession>
<dbReference type="SUPFAM" id="SSF47923">
    <property type="entry name" value="Ypt/Rab-GAP domain of gyp1p"/>
    <property type="match status" value="2"/>
</dbReference>
<dbReference type="PANTHER" id="PTHR22957">
    <property type="entry name" value="TBC1 DOMAIN FAMILY MEMBER GTPASE-ACTIVATING PROTEIN"/>
    <property type="match status" value="1"/>
</dbReference>
<dbReference type="Pfam" id="PF00566">
    <property type="entry name" value="RabGAP-TBC"/>
    <property type="match status" value="1"/>
</dbReference>
<evidence type="ECO:0000256" key="2">
    <source>
        <dbReference type="SAM" id="MobiDB-lite"/>
    </source>
</evidence>
<feature type="compositionally biased region" description="Basic and acidic residues" evidence="2">
    <location>
        <begin position="403"/>
        <end position="413"/>
    </location>
</feature>
<proteinExistence type="predicted"/>
<dbReference type="InterPro" id="IPR035969">
    <property type="entry name" value="Rab-GAP_TBC_sf"/>
</dbReference>
<dbReference type="EMBL" id="JABXBU010000011">
    <property type="protein sequence ID" value="KAF8790068.1"/>
    <property type="molecule type" value="Genomic_DNA"/>
</dbReference>
<comment type="caution">
    <text evidence="4">The sequence shown here is derived from an EMBL/GenBank/DDBJ whole genome shotgun (WGS) entry which is preliminary data.</text>
</comment>
<dbReference type="FunFam" id="1.10.8.270:FF:000011">
    <property type="entry name" value="TBC1 domain family member 5"/>
    <property type="match status" value="1"/>
</dbReference>
<dbReference type="PROSITE" id="PS50086">
    <property type="entry name" value="TBC_RABGAP"/>
    <property type="match status" value="1"/>
</dbReference>
<dbReference type="GO" id="GO:0005737">
    <property type="term" value="C:cytoplasm"/>
    <property type="evidence" value="ECO:0007669"/>
    <property type="project" value="UniProtKB-ARBA"/>
</dbReference>
<evidence type="ECO:0000259" key="3">
    <source>
        <dbReference type="PROSITE" id="PS50086"/>
    </source>
</evidence>
<feature type="compositionally biased region" description="Polar residues" evidence="2">
    <location>
        <begin position="447"/>
        <end position="457"/>
    </location>
</feature>
<dbReference type="GO" id="GO:0005096">
    <property type="term" value="F:GTPase activator activity"/>
    <property type="evidence" value="ECO:0007669"/>
    <property type="project" value="UniProtKB-KW"/>
</dbReference>
<protein>
    <submittedName>
        <fullName evidence="4">TBC1 domain family member 5 like protein</fullName>
    </submittedName>
</protein>
<feature type="compositionally biased region" description="Low complexity" evidence="2">
    <location>
        <begin position="458"/>
        <end position="471"/>
    </location>
</feature>
<keyword evidence="1" id="KW-0343">GTPase activation</keyword>
<dbReference type="Gene3D" id="1.10.472.80">
    <property type="entry name" value="Ypt/Rab-GAP domain of gyp1p, domain 3"/>
    <property type="match status" value="1"/>
</dbReference>
<gene>
    <name evidence="4" type="ORF">HNY73_005146</name>
</gene>
<dbReference type="PANTHER" id="PTHR22957:SF337">
    <property type="entry name" value="TBC1 DOMAIN FAMILY MEMBER 5"/>
    <property type="match status" value="1"/>
</dbReference>
<dbReference type="Gene3D" id="1.10.8.270">
    <property type="entry name" value="putative rabgap domain of human tbc1 domain family member 14 like domains"/>
    <property type="match status" value="1"/>
</dbReference>
<dbReference type="InterPro" id="IPR000195">
    <property type="entry name" value="Rab-GAP-TBC_dom"/>
</dbReference>
<keyword evidence="5" id="KW-1185">Reference proteome</keyword>
<evidence type="ECO:0000313" key="5">
    <source>
        <dbReference type="Proteomes" id="UP000807504"/>
    </source>
</evidence>
<dbReference type="OMA" id="PWNQYFQ"/>
<feature type="region of interest" description="Disordered" evidence="2">
    <location>
        <begin position="403"/>
        <end position="424"/>
    </location>
</feature>
<name>A0A8T0FIN0_ARGBR</name>
<organism evidence="4 5">
    <name type="scientific">Argiope bruennichi</name>
    <name type="common">Wasp spider</name>
    <name type="synonym">Aranea bruennichi</name>
    <dbReference type="NCBI Taxonomy" id="94029"/>
    <lineage>
        <taxon>Eukaryota</taxon>
        <taxon>Metazoa</taxon>
        <taxon>Ecdysozoa</taxon>
        <taxon>Arthropoda</taxon>
        <taxon>Chelicerata</taxon>
        <taxon>Arachnida</taxon>
        <taxon>Araneae</taxon>
        <taxon>Araneomorphae</taxon>
        <taxon>Entelegynae</taxon>
        <taxon>Araneoidea</taxon>
        <taxon>Araneidae</taxon>
        <taxon>Argiope</taxon>
    </lineage>
</organism>
<reference evidence="4" key="2">
    <citation type="submission" date="2020-06" db="EMBL/GenBank/DDBJ databases">
        <authorList>
            <person name="Sheffer M."/>
        </authorList>
    </citation>
    <scope>NUCLEOTIDE SEQUENCE</scope>
</reference>
<dbReference type="FunFam" id="1.10.472.80:FF:000038">
    <property type="entry name" value="TBC1 domain family member 5"/>
    <property type="match status" value="1"/>
</dbReference>
<dbReference type="AlphaFoldDB" id="A0A8T0FIN0"/>
<feature type="domain" description="Rab-GAP TBC" evidence="3">
    <location>
        <begin position="54"/>
        <end position="329"/>
    </location>
</feature>
<sequence length="753" mass="86447">MVTRAMEASNSSISDFNPFQCDEVTSPYEEEWESLFSGVGYLNRLKSSAIKGKLQASHFRSVCWKLFLRCLPENRQLWIETVKSQRQHYEEIMDKFDTNPRNVNSLDVTVNNPLSQSQQNPWNQYFMDAELKVTIHQDVVRTFPEIEFFHTPNIQKMMCNILFSYAREFPHVSYKQGMHELLAPIIFVLHYDQQAYLQASEIDSLDLEIHILLNQNYIEHDAFFMFCQLMDSVEPWYTMTDYSHSKYAKQIATEPFSQSIVAPGNLLGRKLKRIYEQLLKHHDLTLFSYFEQLEITPQIFGIRWLRLLFGREFTIHDLLIVWDAIFADSITFHLVDYIFVAMLISIRDLLLKGDYATCLSHLMRFPNVVDAHYIVDLALHLREPDRIKMPERKIVNPLQLRASKDSKRAENKSVSKNSYPGIAKPVKSQTISNKAIETRPKSLSISSVNVLRSNSTESSPTSARTKSSSLSERNSNAPSSDPDEVSCSEFLDSSVSYTESKGASFTLPRTRIRNVMENRNHKFRPSDITQSLGNYNEKSSSSEATFREMVPLVPSSSNQTLTHVEYLSKRECKPTLKEANEEIKVLKSKISELKLMNEYCTEEITQHLEKLQESMVNQKLQHEDEMFIALAGIKRVRDILKGTVSFTEEVLGDNLIPYCVSSPGSSKLYKDISVVEKTEIKNANIPCSKISANNVIDEVSADESFQIIDVNTELFDSYASTSVIDAFSSHSTQESNFLDSFNESLNFETYSRS</sequence>
<reference evidence="4" key="1">
    <citation type="journal article" date="2020" name="bioRxiv">
        <title>Chromosome-level reference genome of the European wasp spider Argiope bruennichi: a resource for studies on range expansion and evolutionary adaptation.</title>
        <authorList>
            <person name="Sheffer M.M."/>
            <person name="Hoppe A."/>
            <person name="Krehenwinkel H."/>
            <person name="Uhl G."/>
            <person name="Kuss A.W."/>
            <person name="Jensen L."/>
            <person name="Jensen C."/>
            <person name="Gillespie R.G."/>
            <person name="Hoff K.J."/>
            <person name="Prost S."/>
        </authorList>
    </citation>
    <scope>NUCLEOTIDE SEQUENCE</scope>
</reference>
<dbReference type="SMART" id="SM00164">
    <property type="entry name" value="TBC"/>
    <property type="match status" value="1"/>
</dbReference>
<feature type="region of interest" description="Disordered" evidence="2">
    <location>
        <begin position="447"/>
        <end position="487"/>
    </location>
</feature>
<dbReference type="Proteomes" id="UP000807504">
    <property type="component" value="Unassembled WGS sequence"/>
</dbReference>
<evidence type="ECO:0000313" key="4">
    <source>
        <dbReference type="EMBL" id="KAF8790068.1"/>
    </source>
</evidence>
<evidence type="ECO:0000256" key="1">
    <source>
        <dbReference type="ARBA" id="ARBA00022468"/>
    </source>
</evidence>